<gene>
    <name evidence="2" type="ORF">IW261DRAFT_13667</name>
</gene>
<dbReference type="InterPro" id="IPR012475">
    <property type="entry name" value="Fungal_lectin"/>
</dbReference>
<organism evidence="2 3">
    <name type="scientific">Armillaria novae-zelandiae</name>
    <dbReference type="NCBI Taxonomy" id="153914"/>
    <lineage>
        <taxon>Eukaryota</taxon>
        <taxon>Fungi</taxon>
        <taxon>Dikarya</taxon>
        <taxon>Basidiomycota</taxon>
        <taxon>Agaricomycotina</taxon>
        <taxon>Agaricomycetes</taxon>
        <taxon>Agaricomycetidae</taxon>
        <taxon>Agaricales</taxon>
        <taxon>Marasmiineae</taxon>
        <taxon>Physalacriaceae</taxon>
        <taxon>Armillaria</taxon>
    </lineage>
</organism>
<dbReference type="Pfam" id="PF07938">
    <property type="entry name" value="Fungal_lectin"/>
    <property type="match status" value="1"/>
</dbReference>
<dbReference type="Gene3D" id="2.120.10.70">
    <property type="entry name" value="Fucose-specific lectin"/>
    <property type="match status" value="1"/>
</dbReference>
<accession>A0AA39TIH5</accession>
<protein>
    <recommendedName>
        <fullName evidence="4">Fucose-specific lectin</fullName>
    </recommendedName>
</protein>
<comment type="caution">
    <text evidence="2">The sequence shown here is derived from an EMBL/GenBank/DDBJ whole genome shotgun (WGS) entry which is preliminary data.</text>
</comment>
<proteinExistence type="inferred from homology"/>
<evidence type="ECO:0008006" key="4">
    <source>
        <dbReference type="Google" id="ProtNLM"/>
    </source>
</evidence>
<evidence type="ECO:0000256" key="1">
    <source>
        <dbReference type="ARBA" id="ARBA00009042"/>
    </source>
</evidence>
<sequence>MVPRRVGRHERAKQPPIRRSQLSTTVTTREELCNDGYWLRGATLSDILRGSSITAVAYSWNGLQLRVYHQTDDLSIKEHCLNDSSGWFPGQCCGGIITFWFARLTSFQVNRTLGKLPGVFLSAPLATARVTGALSCMCTGATWKTRLSERRTRAPGDPSTRLSEVSCLALSSLRLSGVMGRT</sequence>
<dbReference type="Proteomes" id="UP001175227">
    <property type="component" value="Unassembled WGS sequence"/>
</dbReference>
<dbReference type="EMBL" id="JAUEPR010000001">
    <property type="protein sequence ID" value="KAK0490451.1"/>
    <property type="molecule type" value="Genomic_DNA"/>
</dbReference>
<keyword evidence="3" id="KW-1185">Reference proteome</keyword>
<dbReference type="AlphaFoldDB" id="A0AA39TIH5"/>
<evidence type="ECO:0000313" key="2">
    <source>
        <dbReference type="EMBL" id="KAK0490451.1"/>
    </source>
</evidence>
<name>A0AA39TIH5_9AGAR</name>
<reference evidence="2" key="1">
    <citation type="submission" date="2023-06" db="EMBL/GenBank/DDBJ databases">
        <authorList>
            <consortium name="Lawrence Berkeley National Laboratory"/>
            <person name="Ahrendt S."/>
            <person name="Sahu N."/>
            <person name="Indic B."/>
            <person name="Wong-Bajracharya J."/>
            <person name="Merenyi Z."/>
            <person name="Ke H.-M."/>
            <person name="Monk M."/>
            <person name="Kocsube S."/>
            <person name="Drula E."/>
            <person name="Lipzen A."/>
            <person name="Balint B."/>
            <person name="Henrissat B."/>
            <person name="Andreopoulos B."/>
            <person name="Martin F.M."/>
            <person name="Harder C.B."/>
            <person name="Rigling D."/>
            <person name="Ford K.L."/>
            <person name="Foster G.D."/>
            <person name="Pangilinan J."/>
            <person name="Papanicolaou A."/>
            <person name="Barry K."/>
            <person name="LaButti K."/>
            <person name="Viragh M."/>
            <person name="Koriabine M."/>
            <person name="Yan M."/>
            <person name="Riley R."/>
            <person name="Champramary S."/>
            <person name="Plett K.L."/>
            <person name="Tsai I.J."/>
            <person name="Slot J."/>
            <person name="Sipos G."/>
            <person name="Plett J."/>
            <person name="Nagy L.G."/>
            <person name="Grigoriev I.V."/>
        </authorList>
    </citation>
    <scope>NUCLEOTIDE SEQUENCE</scope>
    <source>
        <strain evidence="2">ICMP 16352</strain>
    </source>
</reference>
<comment type="similarity">
    <text evidence="1">Belongs to the fungal fucose-specific lectin family.</text>
</comment>
<evidence type="ECO:0000313" key="3">
    <source>
        <dbReference type="Proteomes" id="UP001175227"/>
    </source>
</evidence>